<dbReference type="InterPro" id="IPR002539">
    <property type="entry name" value="MaoC-like_dom"/>
</dbReference>
<dbReference type="SUPFAM" id="SSF54637">
    <property type="entry name" value="Thioesterase/thiol ester dehydrase-isomerase"/>
    <property type="match status" value="1"/>
</dbReference>
<dbReference type="Pfam" id="PF01575">
    <property type="entry name" value="MaoC_dehydratas"/>
    <property type="match status" value="1"/>
</dbReference>
<dbReference type="Proteomes" id="UP001203284">
    <property type="component" value="Unassembled WGS sequence"/>
</dbReference>
<dbReference type="PANTHER" id="PTHR43664:SF1">
    <property type="entry name" value="BETA-METHYLMALYL-COA DEHYDRATASE"/>
    <property type="match status" value="1"/>
</dbReference>
<dbReference type="EMBL" id="JALKCH010000009">
    <property type="protein sequence ID" value="MCK0198124.1"/>
    <property type="molecule type" value="Genomic_DNA"/>
</dbReference>
<evidence type="ECO:0000313" key="3">
    <source>
        <dbReference type="Proteomes" id="UP001203284"/>
    </source>
</evidence>
<dbReference type="InterPro" id="IPR029069">
    <property type="entry name" value="HotDog_dom_sf"/>
</dbReference>
<comment type="caution">
    <text evidence="2">The sequence shown here is derived from an EMBL/GenBank/DDBJ whole genome shotgun (WGS) entry which is preliminary data.</text>
</comment>
<dbReference type="InterPro" id="IPR052342">
    <property type="entry name" value="MCH/BMMD"/>
</dbReference>
<accession>A0ABT0DE26</accession>
<organism evidence="2 3">
    <name type="scientific">Ancylobacter crimeensis</name>
    <dbReference type="NCBI Taxonomy" id="2579147"/>
    <lineage>
        <taxon>Bacteria</taxon>
        <taxon>Pseudomonadati</taxon>
        <taxon>Pseudomonadota</taxon>
        <taxon>Alphaproteobacteria</taxon>
        <taxon>Hyphomicrobiales</taxon>
        <taxon>Xanthobacteraceae</taxon>
        <taxon>Ancylobacter</taxon>
    </lineage>
</organism>
<reference evidence="2 3" key="1">
    <citation type="submission" date="2022-04" db="EMBL/GenBank/DDBJ databases">
        <authorList>
            <person name="Grouzdev D.S."/>
            <person name="Pantiukh K.S."/>
            <person name="Krutkina M.S."/>
        </authorList>
    </citation>
    <scope>NUCLEOTIDE SEQUENCE [LARGE SCALE GENOMIC DNA]</scope>
    <source>
        <strain evidence="2 3">6x-1</strain>
    </source>
</reference>
<name>A0ABT0DE26_9HYPH</name>
<keyword evidence="3" id="KW-1185">Reference proteome</keyword>
<dbReference type="Gene3D" id="3.10.129.10">
    <property type="entry name" value="Hotdog Thioesterase"/>
    <property type="match status" value="1"/>
</dbReference>
<feature type="domain" description="MaoC-like" evidence="1">
    <location>
        <begin position="14"/>
        <end position="120"/>
    </location>
</feature>
<evidence type="ECO:0000313" key="2">
    <source>
        <dbReference type="EMBL" id="MCK0198124.1"/>
    </source>
</evidence>
<proteinExistence type="predicted"/>
<gene>
    <name evidence="2" type="ORF">MWN34_14515</name>
</gene>
<dbReference type="RefSeq" id="WP_247030024.1">
    <property type="nucleotide sequence ID" value="NZ_JALKCH010000009.1"/>
</dbReference>
<sequence>MTFDDIVVGAEYVSAGRTITEADIVGFAGLSGDFNPLHMDEQWVRANTHYPGRIAHGLLVHAIGEGLACKEMMSWKILAFVETQRRMLLPVLVGDRLCQTYRITAKTASRKDSSRGIVEVEVAILNQNGKIVQSGYNKYLIGGKP</sequence>
<protein>
    <submittedName>
        <fullName evidence="2">MaoC family dehydratase N-terminal domain-containing protein</fullName>
    </submittedName>
</protein>
<evidence type="ECO:0000259" key="1">
    <source>
        <dbReference type="Pfam" id="PF01575"/>
    </source>
</evidence>
<dbReference type="PANTHER" id="PTHR43664">
    <property type="entry name" value="MONOAMINE OXIDASE-RELATED"/>
    <property type="match status" value="1"/>
</dbReference>